<accession>A0A1I7VP73</accession>
<reference evidence="3" key="2">
    <citation type="submission" date="2016-11" db="UniProtKB">
        <authorList>
            <consortium name="WormBaseParasite"/>
        </authorList>
    </citation>
    <scope>IDENTIFICATION</scope>
</reference>
<feature type="chain" id="PRO_5009310261" evidence="1">
    <location>
        <begin position="19"/>
        <end position="251"/>
    </location>
</feature>
<evidence type="ECO:0000313" key="3">
    <source>
        <dbReference type="WBParaSite" id="EN70_4751"/>
    </source>
</evidence>
<dbReference type="Proteomes" id="UP000095285">
    <property type="component" value="Unassembled WGS sequence"/>
</dbReference>
<reference evidence="2" key="1">
    <citation type="submission" date="2012-04" db="EMBL/GenBank/DDBJ databases">
        <title>The Genome Sequence of Loa loa.</title>
        <authorList>
            <consortium name="The Broad Institute Genome Sequencing Platform"/>
            <consortium name="Broad Institute Genome Sequencing Center for Infectious Disease"/>
            <person name="Nutman T.B."/>
            <person name="Fink D.L."/>
            <person name="Russ C."/>
            <person name="Young S."/>
            <person name="Zeng Q."/>
            <person name="Gargeya S."/>
            <person name="Alvarado L."/>
            <person name="Berlin A."/>
            <person name="Chapman S.B."/>
            <person name="Chen Z."/>
            <person name="Freedman E."/>
            <person name="Gellesch M."/>
            <person name="Goldberg J."/>
            <person name="Griggs A."/>
            <person name="Gujja S."/>
            <person name="Heilman E.R."/>
            <person name="Heiman D."/>
            <person name="Howarth C."/>
            <person name="Mehta T."/>
            <person name="Neiman D."/>
            <person name="Pearson M."/>
            <person name="Roberts A."/>
            <person name="Saif S."/>
            <person name="Shea T."/>
            <person name="Shenoy N."/>
            <person name="Sisk P."/>
            <person name="Stolte C."/>
            <person name="Sykes S."/>
            <person name="White J."/>
            <person name="Yandava C."/>
            <person name="Haas B."/>
            <person name="Henn M.R."/>
            <person name="Nusbaum C."/>
            <person name="Birren B."/>
        </authorList>
    </citation>
    <scope>NUCLEOTIDE SEQUENCE [LARGE SCALE GENOMIC DNA]</scope>
</reference>
<keyword evidence="1" id="KW-0732">Signal</keyword>
<evidence type="ECO:0000313" key="2">
    <source>
        <dbReference type="Proteomes" id="UP000095285"/>
    </source>
</evidence>
<dbReference type="WBParaSite" id="EN70_4751">
    <property type="protein sequence ID" value="EN70_4751"/>
    <property type="gene ID" value="EN70_4751"/>
</dbReference>
<proteinExistence type="predicted"/>
<organism evidence="2 3">
    <name type="scientific">Loa loa</name>
    <name type="common">Eye worm</name>
    <name type="synonym">Filaria loa</name>
    <dbReference type="NCBI Taxonomy" id="7209"/>
    <lineage>
        <taxon>Eukaryota</taxon>
        <taxon>Metazoa</taxon>
        <taxon>Ecdysozoa</taxon>
        <taxon>Nematoda</taxon>
        <taxon>Chromadorea</taxon>
        <taxon>Rhabditida</taxon>
        <taxon>Spirurina</taxon>
        <taxon>Spiruromorpha</taxon>
        <taxon>Filarioidea</taxon>
        <taxon>Onchocercidae</taxon>
        <taxon>Loa</taxon>
    </lineage>
</organism>
<feature type="signal peptide" evidence="1">
    <location>
        <begin position="1"/>
        <end position="18"/>
    </location>
</feature>
<name>A0A1I7VP73_LOALO</name>
<protein>
    <submittedName>
        <fullName evidence="3">Uncharacterized protein</fullName>
    </submittedName>
</protein>
<evidence type="ECO:0000256" key="1">
    <source>
        <dbReference type="SAM" id="SignalP"/>
    </source>
</evidence>
<dbReference type="AlphaFoldDB" id="A0A1I7VP73"/>
<keyword evidence="2" id="KW-1185">Reference proteome</keyword>
<sequence>MNLITTIVITALLTQTLGRNDECDVKSLKIAFPDPDYVIYGLREDKNILLLPSDIANNISTDKKLPSLLDDNLTGGQDIEHYNAMLIEVHGLLQFITLWQEIRSTGKLYTLTRLAYFEAFRLVFVPTPNKIVYGAMVTTLMYFSDLAQNPFTFKTTADNRVFLYQEEGRDEIIHQKNETKLSLHGSKPTANLMTVNERTTKWLARRQESSVPEIDCIAETKGRFGAGILYGRKNLVRAYYEMGDSAFDCMS</sequence>